<dbReference type="Proteomes" id="UP001307608">
    <property type="component" value="Chromosome"/>
</dbReference>
<dbReference type="EMBL" id="AP027271">
    <property type="protein sequence ID" value="BDX01684.1"/>
    <property type="molecule type" value="Genomic_DNA"/>
</dbReference>
<proteinExistence type="predicted"/>
<keyword evidence="2" id="KW-1185">Reference proteome</keyword>
<protein>
    <recommendedName>
        <fullName evidence="3">Transposase</fullName>
    </recommendedName>
</protein>
<evidence type="ECO:0000313" key="1">
    <source>
        <dbReference type="EMBL" id="BDX01684.1"/>
    </source>
</evidence>
<sequence>MIIVGQKVIKHFTWFRRICTWTDKERIKDTDAKKRAMDVLHPIHFSVCGINRMDKAFIRE</sequence>
<accession>A0ABM8FC88</accession>
<evidence type="ECO:0000313" key="2">
    <source>
        <dbReference type="Proteomes" id="UP001307608"/>
    </source>
</evidence>
<name>A0ABM8FC88_9GAMM</name>
<evidence type="ECO:0008006" key="3">
    <source>
        <dbReference type="Google" id="ProtNLM"/>
    </source>
</evidence>
<gene>
    <name evidence="1" type="ORF">MACH16_04320</name>
</gene>
<organism evidence="1 2">
    <name type="scientific">Marinomonas pontica</name>
    <dbReference type="NCBI Taxonomy" id="264739"/>
    <lineage>
        <taxon>Bacteria</taxon>
        <taxon>Pseudomonadati</taxon>
        <taxon>Pseudomonadota</taxon>
        <taxon>Gammaproteobacteria</taxon>
        <taxon>Oceanospirillales</taxon>
        <taxon>Oceanospirillaceae</taxon>
        <taxon>Marinomonas</taxon>
    </lineage>
</organism>
<reference evidence="1 2" key="1">
    <citation type="submission" date="2023-01" db="EMBL/GenBank/DDBJ databases">
        <title>Complete genome sequence of Marinomonas pontica strain 200518_36.</title>
        <authorList>
            <person name="Ueki S."/>
            <person name="Gajardo G."/>
            <person name="Maruyama F."/>
        </authorList>
    </citation>
    <scope>NUCLEOTIDE SEQUENCE [LARGE SCALE GENOMIC DNA]</scope>
    <source>
        <strain evidence="1 2">200518_36</strain>
    </source>
</reference>